<reference evidence="2 3" key="1">
    <citation type="journal article" date="2019" name="Nat. Microbiol.">
        <title>Mediterranean grassland soil C-N compound turnover is dependent on rainfall and depth, and is mediated by genomically divergent microorganisms.</title>
        <authorList>
            <person name="Diamond S."/>
            <person name="Andeer P.F."/>
            <person name="Li Z."/>
            <person name="Crits-Christoph A."/>
            <person name="Burstein D."/>
            <person name="Anantharaman K."/>
            <person name="Lane K.R."/>
            <person name="Thomas B.C."/>
            <person name="Pan C."/>
            <person name="Northen T.R."/>
            <person name="Banfield J.F."/>
        </authorList>
    </citation>
    <scope>NUCLEOTIDE SEQUENCE [LARGE SCALE GENOMIC DNA]</scope>
    <source>
        <strain evidence="2">WS_10</strain>
    </source>
</reference>
<evidence type="ECO:0008006" key="4">
    <source>
        <dbReference type="Google" id="ProtNLM"/>
    </source>
</evidence>
<protein>
    <recommendedName>
        <fullName evidence="4">DUF885 domain-containing protein</fullName>
    </recommendedName>
</protein>
<name>A0A538U2I3_UNCEI</name>
<comment type="caution">
    <text evidence="2">The sequence shown here is derived from an EMBL/GenBank/DDBJ whole genome shotgun (WGS) entry which is preliminary data.</text>
</comment>
<feature type="chain" id="PRO_5021774389" description="DUF885 domain-containing protein" evidence="1">
    <location>
        <begin position="24"/>
        <end position="285"/>
    </location>
</feature>
<dbReference type="AlphaFoldDB" id="A0A538U2I3"/>
<dbReference type="Proteomes" id="UP000319836">
    <property type="component" value="Unassembled WGS sequence"/>
</dbReference>
<proteinExistence type="predicted"/>
<evidence type="ECO:0000313" key="3">
    <source>
        <dbReference type="Proteomes" id="UP000319836"/>
    </source>
</evidence>
<organism evidence="2 3">
    <name type="scientific">Eiseniibacteriota bacterium</name>
    <dbReference type="NCBI Taxonomy" id="2212470"/>
    <lineage>
        <taxon>Bacteria</taxon>
        <taxon>Candidatus Eiseniibacteriota</taxon>
    </lineage>
</organism>
<evidence type="ECO:0000313" key="2">
    <source>
        <dbReference type="EMBL" id="TMQ70110.1"/>
    </source>
</evidence>
<gene>
    <name evidence="2" type="ORF">E6K80_09550</name>
</gene>
<accession>A0A538U2I3</accession>
<feature type="signal peptide" evidence="1">
    <location>
        <begin position="1"/>
        <end position="23"/>
    </location>
</feature>
<sequence>MPPLRHAVLGWVLLASLLVPACARNGRHDPDYVDAYYGPRDWKRDAERDSVPLAAILRTADSLVARLGAMGVPRGADELTALRHRYLARQLQALAARSRMLAGEKLSFDQESGALYDAVAPAVSESACAPLLARVDSLLPGRGALGDRWESFRKGLVIPPARLDTVFRVAIAEARRRTVAHLSLPDSEAFAVECVKHQPWGGYNWYQGGYRSLIQVNTDLPIHLDRVLDLACHEGYPGHHVYNMLLEDALVRGRGWKEFTVYALFSPQSLIAEGTAVVAPDVAFP</sequence>
<dbReference type="EMBL" id="VBPA01000233">
    <property type="protein sequence ID" value="TMQ70110.1"/>
    <property type="molecule type" value="Genomic_DNA"/>
</dbReference>
<feature type="non-terminal residue" evidence="2">
    <location>
        <position position="285"/>
    </location>
</feature>
<evidence type="ECO:0000256" key="1">
    <source>
        <dbReference type="SAM" id="SignalP"/>
    </source>
</evidence>
<keyword evidence="1" id="KW-0732">Signal</keyword>